<accession>A0ABR0RU42</accession>
<keyword evidence="3" id="KW-1185">Reference proteome</keyword>
<dbReference type="EMBL" id="JAVHJV010000003">
    <property type="protein sequence ID" value="KAK5943790.1"/>
    <property type="molecule type" value="Genomic_DNA"/>
</dbReference>
<dbReference type="GeneID" id="89996520"/>
<evidence type="ECO:0000313" key="3">
    <source>
        <dbReference type="Proteomes" id="UP001334248"/>
    </source>
</evidence>
<name>A0ABR0RU42_9EURO</name>
<comment type="caution">
    <text evidence="2">The sequence shown here is derived from an EMBL/GenBank/DDBJ whole genome shotgun (WGS) entry which is preliminary data.</text>
</comment>
<sequence>MPPTRKVTVDLPPMTSRKLRLLEPMANQRKPAFRKTFQYKVRNNETKASCANCTWGKTAINCSLPGVQEELDKANLEKEARADAKKAKAANVGNTPSRKSRK</sequence>
<proteinExistence type="predicted"/>
<protein>
    <submittedName>
        <fullName evidence="2">Uncharacterized protein</fullName>
    </submittedName>
</protein>
<evidence type="ECO:0000256" key="1">
    <source>
        <dbReference type="SAM" id="MobiDB-lite"/>
    </source>
</evidence>
<feature type="compositionally biased region" description="Polar residues" evidence="1">
    <location>
        <begin position="92"/>
        <end position="102"/>
    </location>
</feature>
<reference evidence="2 3" key="1">
    <citation type="journal article" date="2023" name="Res Sq">
        <title>Genomic and morphological characterization of Knufia obscura isolated from the Mars 2020 spacecraft assembly facility.</title>
        <authorList>
            <person name="Chander A.M."/>
            <person name="Teixeira M.M."/>
            <person name="Singh N.K."/>
            <person name="Williams M.P."/>
            <person name="Parker C.W."/>
            <person name="Leo P."/>
            <person name="Stajich J.E."/>
            <person name="Torok T."/>
            <person name="Tighe S."/>
            <person name="Mason C.E."/>
            <person name="Venkateswaran K."/>
        </authorList>
    </citation>
    <scope>NUCLEOTIDE SEQUENCE [LARGE SCALE GENOMIC DNA]</scope>
    <source>
        <strain evidence="2 3">CCFEE 5817</strain>
    </source>
</reference>
<gene>
    <name evidence="2" type="ORF">PMZ80_003071</name>
</gene>
<dbReference type="RefSeq" id="XP_064731880.1">
    <property type="nucleotide sequence ID" value="XM_064871500.1"/>
</dbReference>
<dbReference type="Proteomes" id="UP001334248">
    <property type="component" value="Unassembled WGS sequence"/>
</dbReference>
<feature type="region of interest" description="Disordered" evidence="1">
    <location>
        <begin position="78"/>
        <end position="102"/>
    </location>
</feature>
<evidence type="ECO:0000313" key="2">
    <source>
        <dbReference type="EMBL" id="KAK5943790.1"/>
    </source>
</evidence>
<organism evidence="2 3">
    <name type="scientific">Knufia obscura</name>
    <dbReference type="NCBI Taxonomy" id="1635080"/>
    <lineage>
        <taxon>Eukaryota</taxon>
        <taxon>Fungi</taxon>
        <taxon>Dikarya</taxon>
        <taxon>Ascomycota</taxon>
        <taxon>Pezizomycotina</taxon>
        <taxon>Eurotiomycetes</taxon>
        <taxon>Chaetothyriomycetidae</taxon>
        <taxon>Chaetothyriales</taxon>
        <taxon>Trichomeriaceae</taxon>
        <taxon>Knufia</taxon>
    </lineage>
</organism>